<evidence type="ECO:0000313" key="2">
    <source>
        <dbReference type="Proteomes" id="UP001321477"/>
    </source>
</evidence>
<reference evidence="2" key="1">
    <citation type="journal article" date="2019" name="Int. J. Syst. Evol. Microbiol.">
        <title>The Global Catalogue of Microorganisms (GCM) 10K type strain sequencing project: providing services to taxonomists for standard genome sequencing and annotation.</title>
        <authorList>
            <consortium name="The Broad Institute Genomics Platform"/>
            <consortium name="The Broad Institute Genome Sequencing Center for Infectious Disease"/>
            <person name="Wu L."/>
            <person name="Ma J."/>
        </authorList>
    </citation>
    <scope>NUCLEOTIDE SEQUENCE [LARGE SCALE GENOMIC DNA]</scope>
    <source>
        <strain evidence="2">NBRC 109019</strain>
    </source>
</reference>
<evidence type="ECO:0008006" key="3">
    <source>
        <dbReference type="Google" id="ProtNLM"/>
    </source>
</evidence>
<dbReference type="EMBL" id="AP027734">
    <property type="protein sequence ID" value="BDZ53904.1"/>
    <property type="molecule type" value="Genomic_DNA"/>
</dbReference>
<gene>
    <name evidence="1" type="ORF">GCM10025870_09770</name>
</gene>
<dbReference type="RefSeq" id="WP_234661109.1">
    <property type="nucleotide sequence ID" value="NZ_AP027734.1"/>
</dbReference>
<protein>
    <recommendedName>
        <fullName evidence="3">Secreted protein</fullName>
    </recommendedName>
</protein>
<proteinExistence type="predicted"/>
<sequence length="202" mass="21763">MDVKVRQSVGNGSAARRRGWVGLVVALTVTGLAVPAAPAYAKPTPPPAEQPLYEVVMNGEVYDPDEVTVSPMLSAPGCTSGQSSTTHIVAWQRRRPDGVALLQCGTLSWGWRHIADRHGSDWQRIVTTYKLGGTWDQFAKWAMSGTVGQPLSAPYKASNDTYTYTAPIQNRAYNSGATAKSYMVYVPVGASNDRVITGYPVS</sequence>
<dbReference type="Proteomes" id="UP001321477">
    <property type="component" value="Chromosome"/>
</dbReference>
<keyword evidence="2" id="KW-1185">Reference proteome</keyword>
<name>A0ABN6Y9Y9_9MICO</name>
<organism evidence="1 2">
    <name type="scientific">Agromyces marinus</name>
    <dbReference type="NCBI Taxonomy" id="1389020"/>
    <lineage>
        <taxon>Bacteria</taxon>
        <taxon>Bacillati</taxon>
        <taxon>Actinomycetota</taxon>
        <taxon>Actinomycetes</taxon>
        <taxon>Micrococcales</taxon>
        <taxon>Microbacteriaceae</taxon>
        <taxon>Agromyces</taxon>
    </lineage>
</organism>
<evidence type="ECO:0000313" key="1">
    <source>
        <dbReference type="EMBL" id="BDZ53904.1"/>
    </source>
</evidence>
<accession>A0ABN6Y9Y9</accession>